<proteinExistence type="predicted"/>
<keyword evidence="2" id="KW-1185">Reference proteome</keyword>
<name>A0ACC2MLD2_PERAE</name>
<comment type="caution">
    <text evidence="1">The sequence shown here is derived from an EMBL/GenBank/DDBJ whole genome shotgun (WGS) entry which is preliminary data.</text>
</comment>
<accession>A0ACC2MLD2</accession>
<dbReference type="Proteomes" id="UP001234297">
    <property type="component" value="Chromosome 2"/>
</dbReference>
<reference evidence="1 2" key="1">
    <citation type="journal article" date="2022" name="Hortic Res">
        <title>A haplotype resolved chromosomal level avocado genome allows analysis of novel avocado genes.</title>
        <authorList>
            <person name="Nath O."/>
            <person name="Fletcher S.J."/>
            <person name="Hayward A."/>
            <person name="Shaw L.M."/>
            <person name="Masouleh A.K."/>
            <person name="Furtado A."/>
            <person name="Henry R.J."/>
            <person name="Mitter N."/>
        </authorList>
    </citation>
    <scope>NUCLEOTIDE SEQUENCE [LARGE SCALE GENOMIC DNA]</scope>
    <source>
        <strain evidence="2">cv. Hass</strain>
    </source>
</reference>
<protein>
    <submittedName>
        <fullName evidence="1">Uncharacterized protein</fullName>
    </submittedName>
</protein>
<evidence type="ECO:0000313" key="2">
    <source>
        <dbReference type="Proteomes" id="UP001234297"/>
    </source>
</evidence>
<gene>
    <name evidence="1" type="ORF">MRB53_008189</name>
</gene>
<organism evidence="1 2">
    <name type="scientific">Persea americana</name>
    <name type="common">Avocado</name>
    <dbReference type="NCBI Taxonomy" id="3435"/>
    <lineage>
        <taxon>Eukaryota</taxon>
        <taxon>Viridiplantae</taxon>
        <taxon>Streptophyta</taxon>
        <taxon>Embryophyta</taxon>
        <taxon>Tracheophyta</taxon>
        <taxon>Spermatophyta</taxon>
        <taxon>Magnoliopsida</taxon>
        <taxon>Magnoliidae</taxon>
        <taxon>Laurales</taxon>
        <taxon>Lauraceae</taxon>
        <taxon>Persea</taxon>
    </lineage>
</organism>
<sequence length="479" mass="54392">MTRGLRVNVQRRIGAVPGVEVGDLFFFRFEMCLVGLHAPSMAGIDYMNVKFGNEEDPVALSIVSSGMYEDDDNDADVLIYSGQGGSSRVGKQIDDQKLERGNLALEKSSHRKNEIRVIRGMKDLMNLPNKIYVYDGLYRIQESWREKGKAGFSLFKYKLLRVPGQPDGSVVWKLTQQWKDNPTSRSHMILPDISSGIENVSICLVNDVDKEKGPTHFSYVTTVKYLKPISSMKPSVGCTCHSVCMPGDENCCCSQRNGGYLPYSSNGLIMRRRALVVECGTSCPCSLNCRNRVSQKGIRFRFEVFKTRDRGWGLRSWDPIRAGSFICEYTGEIIDKIKTGDEDDEDEYMFQTAQTDVTALEPYNICELVGEEQPADWNETPKPLSFILSAKNTGNLSRFMNHSCSPNVFWQPVIYDHDDECYPHIMFYAMKHIPPMTELTYDYGLRGNESCKEEMSSYNGHHRRKKCLCGSEKCRGFFS</sequence>
<dbReference type="EMBL" id="CM056810">
    <property type="protein sequence ID" value="KAJ8646441.1"/>
    <property type="molecule type" value="Genomic_DNA"/>
</dbReference>
<evidence type="ECO:0000313" key="1">
    <source>
        <dbReference type="EMBL" id="KAJ8646441.1"/>
    </source>
</evidence>